<reference evidence="16 17" key="1">
    <citation type="submission" date="2018-08" db="EMBL/GenBank/DDBJ databases">
        <title>A genome reference for cultivated species of the human gut microbiota.</title>
        <authorList>
            <person name="Zou Y."/>
            <person name="Xue W."/>
            <person name="Luo G."/>
        </authorList>
    </citation>
    <scope>NUCLEOTIDE SEQUENCE [LARGE SCALE GENOMIC DNA]</scope>
    <source>
        <strain evidence="14 16">AM25-33</strain>
        <strain evidence="13 17">AM30-5LB</strain>
    </source>
</reference>
<organism evidence="13 17">
    <name type="scientific">Collinsella intestinalis</name>
    <dbReference type="NCBI Taxonomy" id="147207"/>
    <lineage>
        <taxon>Bacteria</taxon>
        <taxon>Bacillati</taxon>
        <taxon>Actinomycetota</taxon>
        <taxon>Coriobacteriia</taxon>
        <taxon>Coriobacteriales</taxon>
        <taxon>Coriobacteriaceae</taxon>
        <taxon>Collinsella</taxon>
    </lineage>
</organism>
<dbReference type="NCBIfam" id="TIGR01079">
    <property type="entry name" value="rplX_bact"/>
    <property type="match status" value="1"/>
</dbReference>
<evidence type="ECO:0000256" key="9">
    <source>
        <dbReference type="HAMAP-Rule" id="MF_01326"/>
    </source>
</evidence>
<dbReference type="Proteomes" id="UP000286050">
    <property type="component" value="Unassembled WGS sequence"/>
</dbReference>
<evidence type="ECO:0000313" key="13">
    <source>
        <dbReference type="EMBL" id="RHD56645.1"/>
    </source>
</evidence>
<keyword evidence="4 9" id="KW-0694">RNA-binding</keyword>
<keyword evidence="5 9" id="KW-0689">Ribosomal protein</keyword>
<dbReference type="Proteomes" id="UP000283983">
    <property type="component" value="Unassembled WGS sequence"/>
</dbReference>
<keyword evidence="3 9" id="KW-0699">rRNA-binding</keyword>
<dbReference type="GO" id="GO:0006412">
    <property type="term" value="P:translation"/>
    <property type="evidence" value="ECO:0007669"/>
    <property type="project" value="UniProtKB-UniRule"/>
</dbReference>
<evidence type="ECO:0000256" key="8">
    <source>
        <dbReference type="ARBA" id="ARBA00058688"/>
    </source>
</evidence>
<dbReference type="EMBL" id="CABWIC010000007">
    <property type="protein sequence ID" value="VWL90538.1"/>
    <property type="molecule type" value="Genomic_DNA"/>
</dbReference>
<dbReference type="CDD" id="cd06089">
    <property type="entry name" value="KOW_RPL26"/>
    <property type="match status" value="1"/>
</dbReference>
<protein>
    <recommendedName>
        <fullName evidence="7 9">Large ribosomal subunit protein uL24</fullName>
    </recommendedName>
</protein>
<comment type="function">
    <text evidence="8 9">One of the proteins that surrounds the polypeptide exit tunnel on the outside of the subunit.</text>
</comment>
<dbReference type="InterPro" id="IPR005824">
    <property type="entry name" value="KOW"/>
</dbReference>
<evidence type="ECO:0000256" key="2">
    <source>
        <dbReference type="ARBA" id="ARBA00010618"/>
    </source>
</evidence>
<keyword evidence="16" id="KW-1185">Reference proteome</keyword>
<evidence type="ECO:0000259" key="11">
    <source>
        <dbReference type="SMART" id="SM00739"/>
    </source>
</evidence>
<dbReference type="GO" id="GO:0019843">
    <property type="term" value="F:rRNA binding"/>
    <property type="evidence" value="ECO:0007669"/>
    <property type="project" value="UniProtKB-UniRule"/>
</dbReference>
<accession>A0A414FYF3</accession>
<dbReference type="Pfam" id="PF00467">
    <property type="entry name" value="KOW"/>
    <property type="match status" value="1"/>
</dbReference>
<comment type="function">
    <text evidence="1 9">One of two assembly initiator proteins, it binds directly to the 5'-end of the 23S rRNA, where it nucleates assembly of the 50S subunit.</text>
</comment>
<dbReference type="Proteomes" id="UP000405524">
    <property type="component" value="Unassembled WGS sequence"/>
</dbReference>
<dbReference type="InterPro" id="IPR014722">
    <property type="entry name" value="Rib_uL2_dom2"/>
</dbReference>
<dbReference type="HAMAP" id="MF_01326_B">
    <property type="entry name" value="Ribosomal_uL24_B"/>
    <property type="match status" value="1"/>
</dbReference>
<evidence type="ECO:0000313" key="18">
    <source>
        <dbReference type="Proteomes" id="UP000405524"/>
    </source>
</evidence>
<evidence type="ECO:0000313" key="16">
    <source>
        <dbReference type="Proteomes" id="UP000283983"/>
    </source>
</evidence>
<reference evidence="12" key="3">
    <citation type="submission" date="2021-02" db="EMBL/GenBank/DDBJ databases">
        <title>Infant gut strain persistence is associated with maternal origin, phylogeny, and functional potential including surface adhesion and iron acquisition.</title>
        <authorList>
            <person name="Lou Y.C."/>
        </authorList>
    </citation>
    <scope>NUCLEOTIDE SEQUENCE</scope>
    <source>
        <strain evidence="12">L3_128_245G1_dasL3_128_245G1_concoct_49</strain>
    </source>
</reference>
<dbReference type="Proteomes" id="UP000738879">
    <property type="component" value="Unassembled WGS sequence"/>
</dbReference>
<dbReference type="EMBL" id="JAGZJA010000005">
    <property type="protein sequence ID" value="MBS5146961.1"/>
    <property type="molecule type" value="Genomic_DNA"/>
</dbReference>
<name>A0A414FYF3_9ACTN</name>
<evidence type="ECO:0000313" key="15">
    <source>
        <dbReference type="EMBL" id="VWL90538.1"/>
    </source>
</evidence>
<dbReference type="GO" id="GO:0005840">
    <property type="term" value="C:ribosome"/>
    <property type="evidence" value="ECO:0007669"/>
    <property type="project" value="UniProtKB-KW"/>
</dbReference>
<dbReference type="PROSITE" id="PS01108">
    <property type="entry name" value="RIBOSOMAL_L24"/>
    <property type="match status" value="1"/>
</dbReference>
<proteinExistence type="inferred from homology"/>
<dbReference type="AlphaFoldDB" id="A0A414FYF3"/>
<evidence type="ECO:0000256" key="10">
    <source>
        <dbReference type="RuleBase" id="RU003477"/>
    </source>
</evidence>
<dbReference type="GO" id="GO:0003735">
    <property type="term" value="F:structural constituent of ribosome"/>
    <property type="evidence" value="ECO:0007669"/>
    <property type="project" value="InterPro"/>
</dbReference>
<evidence type="ECO:0000256" key="4">
    <source>
        <dbReference type="ARBA" id="ARBA00022884"/>
    </source>
</evidence>
<comment type="similarity">
    <text evidence="2 9 10">Belongs to the universal ribosomal protein uL24 family.</text>
</comment>
<evidence type="ECO:0000256" key="1">
    <source>
        <dbReference type="ARBA" id="ARBA00004072"/>
    </source>
</evidence>
<gene>
    <name evidence="9 12" type="primary">rplX</name>
    <name evidence="14" type="ORF">DW682_02090</name>
    <name evidence="13" type="ORF">DW787_03665</name>
    <name evidence="15" type="ORF">JKKLCJKK_00048</name>
    <name evidence="12" type="ORF">KHY67_04590</name>
</gene>
<sequence length="107" mass="11403">MSMSIKKGDKVEVLSGKDRGKQGVVLRALPSEGKVIVEGVAVAKKAVKPNAAGQQGGIVDKEMPIDVSNVQLICPECGKRTRVGHEAGELDGHKTKLRICKKCGHKF</sequence>
<evidence type="ECO:0000313" key="14">
    <source>
        <dbReference type="EMBL" id="RHF38518.1"/>
    </source>
</evidence>
<dbReference type="FunCoup" id="A0A414FYF3">
    <property type="interactions" value="122"/>
</dbReference>
<dbReference type="InterPro" id="IPR041988">
    <property type="entry name" value="Ribosomal_uL24_KOW"/>
</dbReference>
<dbReference type="Gene3D" id="2.30.30.30">
    <property type="match status" value="1"/>
</dbReference>
<dbReference type="FunFam" id="2.30.30.30:FF:000004">
    <property type="entry name" value="50S ribosomal protein L24"/>
    <property type="match status" value="1"/>
</dbReference>
<dbReference type="InterPro" id="IPR057264">
    <property type="entry name" value="Ribosomal_uL24_C"/>
</dbReference>
<feature type="domain" description="KOW" evidence="11">
    <location>
        <begin position="4"/>
        <end position="31"/>
    </location>
</feature>
<evidence type="ECO:0000313" key="12">
    <source>
        <dbReference type="EMBL" id="MBS5146961.1"/>
    </source>
</evidence>
<evidence type="ECO:0000256" key="3">
    <source>
        <dbReference type="ARBA" id="ARBA00022730"/>
    </source>
</evidence>
<dbReference type="RefSeq" id="WP_006723043.1">
    <property type="nucleotide sequence ID" value="NZ_CABJEU010000001.1"/>
</dbReference>
<dbReference type="Pfam" id="PF17136">
    <property type="entry name" value="ribosomal_L24"/>
    <property type="match status" value="1"/>
</dbReference>
<evidence type="ECO:0000256" key="6">
    <source>
        <dbReference type="ARBA" id="ARBA00023274"/>
    </source>
</evidence>
<dbReference type="InterPro" id="IPR005825">
    <property type="entry name" value="Ribosomal_uL24_CS"/>
</dbReference>
<dbReference type="InterPro" id="IPR008991">
    <property type="entry name" value="Translation_prot_SH3-like_sf"/>
</dbReference>
<reference evidence="15 18" key="2">
    <citation type="submission" date="2019-10" db="EMBL/GenBank/DDBJ databases">
        <authorList>
            <person name="Wolf R A."/>
        </authorList>
    </citation>
    <scope>NUCLEOTIDE SEQUENCE [LARGE SCALE GENOMIC DNA]</scope>
    <source>
        <strain evidence="15">Collinsella_intestinalis_DSM_13632</strain>
    </source>
</reference>
<keyword evidence="6 9" id="KW-0687">Ribonucleoprotein</keyword>
<dbReference type="GO" id="GO:1990904">
    <property type="term" value="C:ribonucleoprotein complex"/>
    <property type="evidence" value="ECO:0007669"/>
    <property type="project" value="UniProtKB-KW"/>
</dbReference>
<evidence type="ECO:0000256" key="7">
    <source>
        <dbReference type="ARBA" id="ARBA00035206"/>
    </source>
</evidence>
<dbReference type="PANTHER" id="PTHR12903">
    <property type="entry name" value="MITOCHONDRIAL RIBOSOMAL PROTEIN L24"/>
    <property type="match status" value="1"/>
</dbReference>
<dbReference type="InterPro" id="IPR003256">
    <property type="entry name" value="Ribosomal_uL24"/>
</dbReference>
<dbReference type="GeneID" id="77465042"/>
<dbReference type="SMART" id="SM00739">
    <property type="entry name" value="KOW"/>
    <property type="match status" value="1"/>
</dbReference>
<comment type="subunit">
    <text evidence="9">Part of the 50S ribosomal subunit.</text>
</comment>
<evidence type="ECO:0000313" key="17">
    <source>
        <dbReference type="Proteomes" id="UP000286050"/>
    </source>
</evidence>
<dbReference type="SUPFAM" id="SSF50104">
    <property type="entry name" value="Translation proteins SH3-like domain"/>
    <property type="match status" value="1"/>
</dbReference>
<evidence type="ECO:0000256" key="5">
    <source>
        <dbReference type="ARBA" id="ARBA00022980"/>
    </source>
</evidence>
<dbReference type="EMBL" id="QSLJ01000001">
    <property type="protein sequence ID" value="RHF38518.1"/>
    <property type="molecule type" value="Genomic_DNA"/>
</dbReference>
<dbReference type="EMBL" id="QSJI01000002">
    <property type="protein sequence ID" value="RHD56645.1"/>
    <property type="molecule type" value="Genomic_DNA"/>
</dbReference>